<evidence type="ECO:0000313" key="3">
    <source>
        <dbReference type="EMBL" id="QIP05256.1"/>
    </source>
</evidence>
<sequence>MANSDHGIVKDKRAEEQPRDKQRAQSAHTTDTPNTDPQKTGSSGSPSREATRDPKLNDNSKTPGSGMTPNDSGDAPTG</sequence>
<dbReference type="AlphaFoldDB" id="A0A2U8Q8J6"/>
<keyword evidence="4" id="KW-1185">Reference proteome</keyword>
<organism evidence="3 5">
    <name type="scientific">Bradyrhizobium symbiodeficiens</name>
    <dbReference type="NCBI Taxonomy" id="1404367"/>
    <lineage>
        <taxon>Bacteria</taxon>
        <taxon>Pseudomonadati</taxon>
        <taxon>Pseudomonadota</taxon>
        <taxon>Alphaproteobacteria</taxon>
        <taxon>Hyphomicrobiales</taxon>
        <taxon>Nitrobacteraceae</taxon>
        <taxon>Bradyrhizobium</taxon>
    </lineage>
</organism>
<dbReference type="Proteomes" id="UP000500895">
    <property type="component" value="Chromosome"/>
</dbReference>
<dbReference type="EMBL" id="CP041090">
    <property type="protein sequence ID" value="QDF36493.1"/>
    <property type="molecule type" value="Genomic_DNA"/>
</dbReference>
<proteinExistence type="predicted"/>
<evidence type="ECO:0000313" key="5">
    <source>
        <dbReference type="Proteomes" id="UP000500895"/>
    </source>
</evidence>
<reference evidence="3" key="3">
    <citation type="submission" date="2024-02" db="EMBL/GenBank/DDBJ databases">
        <authorList>
            <person name="Bromfield E.S.P."/>
            <person name="Cloutier S."/>
            <person name="Nguyen H.D.T."/>
        </authorList>
    </citation>
    <scope>NUCLEOTIDE SEQUENCE</scope>
    <source>
        <strain evidence="3">101S1MB</strain>
        <strain evidence="2">65S1MB</strain>
    </source>
</reference>
<evidence type="ECO:0000313" key="2">
    <source>
        <dbReference type="EMBL" id="QDF36493.1"/>
    </source>
</evidence>
<reference evidence="4" key="1">
    <citation type="submission" date="2019-06" db="EMBL/GenBank/DDBJ databases">
        <title>Whole-Genome Sequence of Bradyrhizobium sp. 3 Strain 65S1MB.</title>
        <authorList>
            <person name="Bromfield E.S.P."/>
            <person name="Cloutier S."/>
            <person name="Nguyen H.D.T."/>
        </authorList>
    </citation>
    <scope>NUCLEOTIDE SEQUENCE [LARGE SCALE GENOMIC DNA]</scope>
    <source>
        <strain evidence="4">65S1MB</strain>
    </source>
</reference>
<feature type="compositionally biased region" description="Basic and acidic residues" evidence="1">
    <location>
        <begin position="49"/>
        <end position="58"/>
    </location>
</feature>
<feature type="compositionally biased region" description="Polar residues" evidence="1">
    <location>
        <begin position="59"/>
        <end position="71"/>
    </location>
</feature>
<evidence type="ECO:0000256" key="1">
    <source>
        <dbReference type="SAM" id="MobiDB-lite"/>
    </source>
</evidence>
<feature type="compositionally biased region" description="Basic and acidic residues" evidence="1">
    <location>
        <begin position="7"/>
        <end position="23"/>
    </location>
</feature>
<evidence type="ECO:0000313" key="4">
    <source>
        <dbReference type="Proteomes" id="UP000319298"/>
    </source>
</evidence>
<feature type="compositionally biased region" description="Polar residues" evidence="1">
    <location>
        <begin position="24"/>
        <end position="48"/>
    </location>
</feature>
<dbReference type="Proteomes" id="UP000319298">
    <property type="component" value="Chromosome"/>
</dbReference>
<reference evidence="4 5" key="2">
    <citation type="journal article" date="2020" name="Int. J. Syst. Evol. Microbiol.">
        <title>Description and complete genome sequences of Bradyrhizobium symbiodeficiens sp. nov., a non-symbiotic bacterium associated with legumes native to Canada.</title>
        <authorList>
            <person name="Bromfield E.S.P."/>
            <person name="Cloutier S."/>
            <person name="Nguyen H.D.T."/>
        </authorList>
    </citation>
    <scope>NUCLEOTIDE SEQUENCE [LARGE SCALE GENOMIC DNA]</scope>
    <source>
        <strain evidence="3 5">101S1MB</strain>
        <strain evidence="2 4">65S1MB</strain>
    </source>
</reference>
<name>A0A2U8Q8J6_9BRAD</name>
<protein>
    <submittedName>
        <fullName evidence="3">Uncharacterized protein</fullName>
    </submittedName>
</protein>
<gene>
    <name evidence="2" type="ORF">FJN17_02365</name>
    <name evidence="3" type="ORF">HAV00_02860</name>
</gene>
<dbReference type="RefSeq" id="WP_094975538.1">
    <property type="nucleotide sequence ID" value="NZ_CP041090.2"/>
</dbReference>
<accession>A0A2U8Q8J6</accession>
<feature type="region of interest" description="Disordered" evidence="1">
    <location>
        <begin position="1"/>
        <end position="78"/>
    </location>
</feature>
<dbReference type="EMBL" id="CP050066">
    <property type="protein sequence ID" value="QIP05256.1"/>
    <property type="molecule type" value="Genomic_DNA"/>
</dbReference>